<keyword evidence="2" id="KW-1185">Reference proteome</keyword>
<evidence type="ECO:0000313" key="1">
    <source>
        <dbReference type="EMBL" id="QDV58533.1"/>
    </source>
</evidence>
<dbReference type="Proteomes" id="UP000316770">
    <property type="component" value="Chromosome"/>
</dbReference>
<reference evidence="1 2" key="1">
    <citation type="submission" date="2019-02" db="EMBL/GenBank/DDBJ databases">
        <title>Deep-cultivation of Planctomycetes and their phenomic and genomic characterization uncovers novel biology.</title>
        <authorList>
            <person name="Wiegand S."/>
            <person name="Jogler M."/>
            <person name="Boedeker C."/>
            <person name="Pinto D."/>
            <person name="Vollmers J."/>
            <person name="Rivas-Marin E."/>
            <person name="Kohn T."/>
            <person name="Peeters S.H."/>
            <person name="Heuer A."/>
            <person name="Rast P."/>
            <person name="Oberbeckmann S."/>
            <person name="Bunk B."/>
            <person name="Jeske O."/>
            <person name="Meyerdierks A."/>
            <person name="Storesund J.E."/>
            <person name="Kallscheuer N."/>
            <person name="Luecker S."/>
            <person name="Lage O.M."/>
            <person name="Pohl T."/>
            <person name="Merkel B.J."/>
            <person name="Hornburger P."/>
            <person name="Mueller R.-W."/>
            <person name="Bruemmer F."/>
            <person name="Labrenz M."/>
            <person name="Spormann A.M."/>
            <person name="Op den Camp H."/>
            <person name="Overmann J."/>
            <person name="Amann R."/>
            <person name="Jetten M.S.M."/>
            <person name="Mascher T."/>
            <person name="Medema M.H."/>
            <person name="Devos D.P."/>
            <person name="Kaster A.-K."/>
            <person name="Ovreas L."/>
            <person name="Rohde M."/>
            <person name="Galperin M.Y."/>
            <person name="Jogler C."/>
        </authorList>
    </citation>
    <scope>NUCLEOTIDE SEQUENCE [LARGE SCALE GENOMIC DNA]</scope>
    <source>
        <strain evidence="1 2">Mal33</strain>
    </source>
</reference>
<accession>A0A518IZL7</accession>
<dbReference type="EMBL" id="CP036318">
    <property type="protein sequence ID" value="QDV58533.1"/>
    <property type="molecule type" value="Genomic_DNA"/>
</dbReference>
<name>A0A518IZL7_9BACT</name>
<gene>
    <name evidence="1" type="ORF">Mal33_45560</name>
</gene>
<evidence type="ECO:0000313" key="2">
    <source>
        <dbReference type="Proteomes" id="UP000316770"/>
    </source>
</evidence>
<sequence length="39" mass="4260">MPYGLHVRLPGFERSFSAAVQGVKDWIAEHSTSRDSGIG</sequence>
<dbReference type="AlphaFoldDB" id="A0A518IZL7"/>
<protein>
    <submittedName>
        <fullName evidence="1">Uncharacterized protein</fullName>
    </submittedName>
</protein>
<organism evidence="1 2">
    <name type="scientific">Rosistilla oblonga</name>
    <dbReference type="NCBI Taxonomy" id="2527990"/>
    <lineage>
        <taxon>Bacteria</taxon>
        <taxon>Pseudomonadati</taxon>
        <taxon>Planctomycetota</taxon>
        <taxon>Planctomycetia</taxon>
        <taxon>Pirellulales</taxon>
        <taxon>Pirellulaceae</taxon>
        <taxon>Rosistilla</taxon>
    </lineage>
</organism>
<proteinExistence type="predicted"/>